<dbReference type="InterPro" id="IPR038071">
    <property type="entry name" value="UROD/MetE-like_sf"/>
</dbReference>
<evidence type="ECO:0000313" key="1">
    <source>
        <dbReference type="EMBL" id="QGY47817.1"/>
    </source>
</evidence>
<dbReference type="EMBL" id="CP046401">
    <property type="protein sequence ID" value="QGY47817.1"/>
    <property type="molecule type" value="Genomic_DNA"/>
</dbReference>
<reference evidence="1 2" key="1">
    <citation type="submission" date="2019-11" db="EMBL/GenBank/DDBJ databases">
        <authorList>
            <person name="Zheng R.K."/>
            <person name="Sun C.M."/>
        </authorList>
    </citation>
    <scope>NUCLEOTIDE SEQUENCE [LARGE SCALE GENOMIC DNA]</scope>
    <source>
        <strain evidence="1 2">WC007</strain>
    </source>
</reference>
<organism evidence="1 2">
    <name type="scientific">Maribellus comscasis</name>
    <dbReference type="NCBI Taxonomy" id="2681766"/>
    <lineage>
        <taxon>Bacteria</taxon>
        <taxon>Pseudomonadati</taxon>
        <taxon>Bacteroidota</taxon>
        <taxon>Bacteroidia</taxon>
        <taxon>Marinilabiliales</taxon>
        <taxon>Prolixibacteraceae</taxon>
        <taxon>Maribellus</taxon>
    </lineage>
</organism>
<dbReference type="KEGG" id="mcos:GM418_30425"/>
<dbReference type="SUPFAM" id="SSF51726">
    <property type="entry name" value="UROD/MetE-like"/>
    <property type="match status" value="1"/>
</dbReference>
<name>A0A6I6K541_9BACT</name>
<dbReference type="RefSeq" id="WP_158872045.1">
    <property type="nucleotide sequence ID" value="NZ_CP046401.1"/>
</dbReference>
<dbReference type="Gene3D" id="3.20.20.210">
    <property type="match status" value="1"/>
</dbReference>
<sequence length="363" mass="41905">MNSNWKKSIEERIEQFKLFYARKNDRPLLGFFLGSEYPVHRYPAAKSIPERTILSPDHFSIEAYLNDYDYLFEEHERCGGDFIWSASIYWGIPWVEAALGCPILLSSYSSGSIHAEPLPEFRGAADIPEFSLENKWVKKAIEFLEQMTKQSNRRYPLATTRMRGISDLLSLLYGTENLIFAMLEKPDEINAVAEKLTDFWIQFGKMQIEHIPDFYGGIGSFYYNAWAPKGTIWHQEDAAAILSPDLYNAFIRKWDEQIVNAFGGCIMHQHSNGYFPYEYYINMDFTALELHIDSGGPSAESLQSVYAQIMKNKPLIIWGDIPENDLEWIFSNLLPQGLAVITVVKDENEAGRIWEKYINKVIK</sequence>
<gene>
    <name evidence="1" type="ORF">GM418_30425</name>
</gene>
<keyword evidence="2" id="KW-1185">Reference proteome</keyword>
<protein>
    <submittedName>
        <fullName evidence="1">Uncharacterized protein</fullName>
    </submittedName>
</protein>
<dbReference type="Proteomes" id="UP000428260">
    <property type="component" value="Chromosome"/>
</dbReference>
<evidence type="ECO:0000313" key="2">
    <source>
        <dbReference type="Proteomes" id="UP000428260"/>
    </source>
</evidence>
<proteinExistence type="predicted"/>
<accession>A0A6I6K541</accession>
<dbReference type="AlphaFoldDB" id="A0A6I6K541"/>